<proteinExistence type="predicted"/>
<dbReference type="RefSeq" id="WP_043654791.1">
    <property type="nucleotide sequence ID" value="NZ_JBIAMX010000009.1"/>
</dbReference>
<evidence type="ECO:0000259" key="1">
    <source>
        <dbReference type="PROSITE" id="PS51819"/>
    </source>
</evidence>
<dbReference type="SUPFAM" id="SSF54593">
    <property type="entry name" value="Glyoxalase/Bleomycin resistance protein/Dihydroxybiphenyl dioxygenase"/>
    <property type="match status" value="1"/>
</dbReference>
<gene>
    <name evidence="2" type="ORF">ACFYTF_16440</name>
</gene>
<dbReference type="PANTHER" id="PTHR36437:SF2">
    <property type="entry name" value="GLYOXALASE_BLEOMYCIN RESISTANCE PROTEIN_DIOXYGENASE"/>
    <property type="match status" value="1"/>
</dbReference>
<evidence type="ECO:0000313" key="2">
    <source>
        <dbReference type="EMBL" id="MFF0544421.1"/>
    </source>
</evidence>
<dbReference type="InterPro" id="IPR029068">
    <property type="entry name" value="Glyas_Bleomycin-R_OHBP_Dase"/>
</dbReference>
<name>A0ABW6PPU6_9NOCA</name>
<keyword evidence="3" id="KW-1185">Reference proteome</keyword>
<dbReference type="EMBL" id="JBIAMX010000009">
    <property type="protein sequence ID" value="MFF0544421.1"/>
    <property type="molecule type" value="Genomic_DNA"/>
</dbReference>
<protein>
    <submittedName>
        <fullName evidence="2">VOC family protein</fullName>
    </submittedName>
</protein>
<evidence type="ECO:0000313" key="3">
    <source>
        <dbReference type="Proteomes" id="UP001601444"/>
    </source>
</evidence>
<dbReference type="CDD" id="cd07263">
    <property type="entry name" value="VOC_like"/>
    <property type="match status" value="1"/>
</dbReference>
<organism evidence="2 3">
    <name type="scientific">Nocardia thailandica</name>
    <dbReference type="NCBI Taxonomy" id="257275"/>
    <lineage>
        <taxon>Bacteria</taxon>
        <taxon>Bacillati</taxon>
        <taxon>Actinomycetota</taxon>
        <taxon>Actinomycetes</taxon>
        <taxon>Mycobacteriales</taxon>
        <taxon>Nocardiaceae</taxon>
        <taxon>Nocardia</taxon>
    </lineage>
</organism>
<dbReference type="InterPro" id="IPR037523">
    <property type="entry name" value="VOC_core"/>
</dbReference>
<dbReference type="Gene3D" id="3.10.180.10">
    <property type="entry name" value="2,3-Dihydroxybiphenyl 1,2-Dioxygenase, domain 1"/>
    <property type="match status" value="1"/>
</dbReference>
<dbReference type="Pfam" id="PF00903">
    <property type="entry name" value="Glyoxalase"/>
    <property type="match status" value="1"/>
</dbReference>
<accession>A0ABW6PPU6</accession>
<dbReference type="PROSITE" id="PS51819">
    <property type="entry name" value="VOC"/>
    <property type="match status" value="1"/>
</dbReference>
<sequence length="130" mass="14184">MRIGVTSVFVDEQEKAFAFYTDVLGFQLKDRVPLGQYDWLTLVSQDDPDGTQLLLEPDQHPAAQAYKKALSADGIPVIAFHVDDVEAEHRRLTDLGVVFTQAPMATGPVITAVLDDTCGNLLQLVSPAKS</sequence>
<dbReference type="InterPro" id="IPR004360">
    <property type="entry name" value="Glyas_Fos-R_dOase_dom"/>
</dbReference>
<feature type="domain" description="VOC" evidence="1">
    <location>
        <begin position="2"/>
        <end position="127"/>
    </location>
</feature>
<dbReference type="Proteomes" id="UP001601444">
    <property type="component" value="Unassembled WGS sequence"/>
</dbReference>
<reference evidence="2 3" key="1">
    <citation type="submission" date="2024-10" db="EMBL/GenBank/DDBJ databases">
        <title>The Natural Products Discovery Center: Release of the First 8490 Sequenced Strains for Exploring Actinobacteria Biosynthetic Diversity.</title>
        <authorList>
            <person name="Kalkreuter E."/>
            <person name="Kautsar S.A."/>
            <person name="Yang D."/>
            <person name="Bader C.D."/>
            <person name="Teijaro C.N."/>
            <person name="Fluegel L."/>
            <person name="Davis C.M."/>
            <person name="Simpson J.R."/>
            <person name="Lauterbach L."/>
            <person name="Steele A.D."/>
            <person name="Gui C."/>
            <person name="Meng S."/>
            <person name="Li G."/>
            <person name="Viehrig K."/>
            <person name="Ye F."/>
            <person name="Su P."/>
            <person name="Kiefer A.F."/>
            <person name="Nichols A."/>
            <person name="Cepeda A.J."/>
            <person name="Yan W."/>
            <person name="Fan B."/>
            <person name="Jiang Y."/>
            <person name="Adhikari A."/>
            <person name="Zheng C.-J."/>
            <person name="Schuster L."/>
            <person name="Cowan T.M."/>
            <person name="Smanski M.J."/>
            <person name="Chevrette M.G."/>
            <person name="De Carvalho L.P.S."/>
            <person name="Shen B."/>
        </authorList>
    </citation>
    <scope>NUCLEOTIDE SEQUENCE [LARGE SCALE GENOMIC DNA]</scope>
    <source>
        <strain evidence="2 3">NPDC004045</strain>
    </source>
</reference>
<comment type="caution">
    <text evidence="2">The sequence shown here is derived from an EMBL/GenBank/DDBJ whole genome shotgun (WGS) entry which is preliminary data.</text>
</comment>
<dbReference type="PANTHER" id="PTHR36437">
    <property type="entry name" value="GLYOXALASE/BLEOMYCIN RESISTANCE PROTEIN/DIOXYGENASE"/>
    <property type="match status" value="1"/>
</dbReference>